<dbReference type="OrthoDB" id="9803176at2"/>
<keyword evidence="8" id="KW-0418">Kinase</keyword>
<dbReference type="Gene3D" id="1.10.287.560">
    <property type="entry name" value="Histidine kinase CheA-like, homodimeric domain"/>
    <property type="match status" value="1"/>
</dbReference>
<dbReference type="FunFam" id="2.30.30.40:FF:000048">
    <property type="entry name" value="Chemotaxis protein CheA, putative"/>
    <property type="match status" value="1"/>
</dbReference>
<dbReference type="InterPro" id="IPR051315">
    <property type="entry name" value="Bact_Chemotaxis_CheA"/>
</dbReference>
<dbReference type="EC" id="2.7.13.3" evidence="2"/>
<dbReference type="RefSeq" id="WP_153713745.1">
    <property type="nucleotide sequence ID" value="NZ_CP045871.1"/>
</dbReference>
<dbReference type="SUPFAM" id="SSF50341">
    <property type="entry name" value="CheW-like"/>
    <property type="match status" value="1"/>
</dbReference>
<evidence type="ECO:0000256" key="6">
    <source>
        <dbReference type="ARBA" id="ARBA00022679"/>
    </source>
</evidence>
<evidence type="ECO:0000256" key="11">
    <source>
        <dbReference type="ARBA" id="ARBA00035100"/>
    </source>
</evidence>
<dbReference type="InterPro" id="IPR004358">
    <property type="entry name" value="Sig_transdc_His_kin-like_C"/>
</dbReference>
<evidence type="ECO:0000256" key="12">
    <source>
        <dbReference type="PROSITE-ProRule" id="PRU00110"/>
    </source>
</evidence>
<dbReference type="EMBL" id="CP045871">
    <property type="protein sequence ID" value="QGG80241.1"/>
    <property type="molecule type" value="Genomic_DNA"/>
</dbReference>
<accession>A0A5Q2QD16</accession>
<dbReference type="PROSITE" id="PS50894">
    <property type="entry name" value="HPT"/>
    <property type="match status" value="1"/>
</dbReference>
<dbReference type="Gene3D" id="1.20.120.160">
    <property type="entry name" value="HPT domain"/>
    <property type="match status" value="1"/>
</dbReference>
<evidence type="ECO:0000313" key="18">
    <source>
        <dbReference type="Proteomes" id="UP000388235"/>
    </source>
</evidence>
<feature type="coiled-coil region" evidence="13">
    <location>
        <begin position="339"/>
        <end position="366"/>
    </location>
</feature>
<dbReference type="InterPro" id="IPR005467">
    <property type="entry name" value="His_kinase_dom"/>
</dbReference>
<dbReference type="AlphaFoldDB" id="A0A5Q2QD16"/>
<dbReference type="Pfam" id="PF02895">
    <property type="entry name" value="H-kinase_dim"/>
    <property type="match status" value="1"/>
</dbReference>
<evidence type="ECO:0000259" key="16">
    <source>
        <dbReference type="PROSITE" id="PS50894"/>
    </source>
</evidence>
<dbReference type="GO" id="GO:0006935">
    <property type="term" value="P:chemotaxis"/>
    <property type="evidence" value="ECO:0007669"/>
    <property type="project" value="UniProtKB-KW"/>
</dbReference>
<reference evidence="17 18" key="1">
    <citation type="submission" date="2019-11" db="EMBL/GenBank/DDBJ databases">
        <authorList>
            <person name="Khan S.A."/>
            <person name="Jeon C.O."/>
            <person name="Chun B.H."/>
        </authorList>
    </citation>
    <scope>NUCLEOTIDE SEQUENCE [LARGE SCALE GENOMIC DNA]</scope>
    <source>
        <strain evidence="17 18">IMCC 1097</strain>
    </source>
</reference>
<dbReference type="Proteomes" id="UP000388235">
    <property type="component" value="Chromosome"/>
</dbReference>
<dbReference type="InterPro" id="IPR004105">
    <property type="entry name" value="CheA-like_dim"/>
</dbReference>
<feature type="domain" description="HPt" evidence="16">
    <location>
        <begin position="1"/>
        <end position="105"/>
    </location>
</feature>
<dbReference type="InterPro" id="IPR036061">
    <property type="entry name" value="CheW-like_dom_sf"/>
</dbReference>
<dbReference type="CDD" id="cd00731">
    <property type="entry name" value="CheA_reg"/>
    <property type="match status" value="1"/>
</dbReference>
<feature type="domain" description="CheW-like" evidence="15">
    <location>
        <begin position="551"/>
        <end position="686"/>
    </location>
</feature>
<keyword evidence="9" id="KW-0067">ATP-binding</keyword>
<dbReference type="CDD" id="cd16916">
    <property type="entry name" value="HATPase_CheA-like"/>
    <property type="match status" value="1"/>
</dbReference>
<evidence type="ECO:0000256" key="3">
    <source>
        <dbReference type="ARBA" id="ARBA00021495"/>
    </source>
</evidence>
<dbReference type="SMART" id="SM00260">
    <property type="entry name" value="CheW"/>
    <property type="match status" value="1"/>
</dbReference>
<dbReference type="SUPFAM" id="SSF55874">
    <property type="entry name" value="ATPase domain of HSP90 chaperone/DNA topoisomerase II/histidine kinase"/>
    <property type="match status" value="1"/>
</dbReference>
<dbReference type="SUPFAM" id="SSF47226">
    <property type="entry name" value="Histidine-containing phosphotransfer domain, HPT domain"/>
    <property type="match status" value="1"/>
</dbReference>
<dbReference type="KEGG" id="llp:GH975_06475"/>
<dbReference type="Gene3D" id="3.30.565.10">
    <property type="entry name" value="Histidine kinase-like ATPase, C-terminal domain"/>
    <property type="match status" value="1"/>
</dbReference>
<dbReference type="GO" id="GO:0000155">
    <property type="term" value="F:phosphorelay sensor kinase activity"/>
    <property type="evidence" value="ECO:0007669"/>
    <property type="project" value="InterPro"/>
</dbReference>
<protein>
    <recommendedName>
        <fullName evidence="3">Chemotaxis protein CheA</fullName>
        <ecNumber evidence="2">2.7.13.3</ecNumber>
    </recommendedName>
</protein>
<keyword evidence="10" id="KW-0902">Two-component regulatory system</keyword>
<comment type="catalytic activity">
    <reaction evidence="1">
        <text>ATP + protein L-histidine = ADP + protein N-phospho-L-histidine.</text>
        <dbReference type="EC" id="2.7.13.3"/>
    </reaction>
</comment>
<evidence type="ECO:0000256" key="2">
    <source>
        <dbReference type="ARBA" id="ARBA00012438"/>
    </source>
</evidence>
<dbReference type="InterPro" id="IPR008207">
    <property type="entry name" value="Sig_transdc_His_kin_Hpt_dom"/>
</dbReference>
<dbReference type="FunFam" id="3.30.565.10:FF:000016">
    <property type="entry name" value="Chemotaxis protein CheA, putative"/>
    <property type="match status" value="1"/>
</dbReference>
<sequence>MSVDMSQFHQVFFEESLEGLDIMEQGLLALEPGSQDLDTIGAIFRAAHSIKGGSGTFGFSEVAEFTHILETLLDEIRDGQRLLTGDAINLFLQSVDCLRAMFDALQTESPLDMESAHALNKQFQAMLNGEAVTVDTGMGSEPVPTPATAADSKGQSGVRGWVVTFKPDLDLLRTGNEPVRMFRELEVFGEVTARCDLSKLPSLGTLTPEECYLSWTLEIVTDEALESIKEVFEWVEDESDLTYAALGDHDSPDQATEVLQPAPAAIEPLDAAPAPALVDDASRTQAAAAVVKANSGKKADTSIRVSTDKIDALINMVGELVITQSMLGTLGESFAMANLHKLQQGLEQLEHNTRELQESVMRIRMLPISFTFNRFPRLVRDMSQAMGKKIELIMDGEGTELDKTVMEKIGDPLVHLVRNSLDHGIEMPQDRLDAGKPETGQIKLNAFHQGGSIVIEISDDGKGLDADAILAKARRNGLVGPDQELSSNQIHELIFEAGLSTAAAVTDVSGRGVGMDVVRKNINELGGGIEIESAKGVGTTMRVRLPLTLAILDGQLVRVGTHTYIFPIINIIESLQVKTEQINQIAGGAEVMRLRDEYIPVVRLYDVFSITADSTRLEDGLVVVLEFDNEKVAIAVDDLLSQQQVVIKSLETNYEKVDGVSGATILGDGTVAMILDVQSLIRMAGVRQSHIQRTISL</sequence>
<dbReference type="SMART" id="SM00073">
    <property type="entry name" value="HPT"/>
    <property type="match status" value="1"/>
</dbReference>
<dbReference type="Pfam" id="PF02518">
    <property type="entry name" value="HATPase_c"/>
    <property type="match status" value="1"/>
</dbReference>
<evidence type="ECO:0000256" key="5">
    <source>
        <dbReference type="ARBA" id="ARBA00022553"/>
    </source>
</evidence>
<dbReference type="PANTHER" id="PTHR43395">
    <property type="entry name" value="SENSOR HISTIDINE KINASE CHEA"/>
    <property type="match status" value="1"/>
</dbReference>
<evidence type="ECO:0000259" key="14">
    <source>
        <dbReference type="PROSITE" id="PS50109"/>
    </source>
</evidence>
<feature type="domain" description="Histidine kinase" evidence="14">
    <location>
        <begin position="341"/>
        <end position="549"/>
    </location>
</feature>
<dbReference type="PRINTS" id="PR00344">
    <property type="entry name" value="BCTRLSENSOR"/>
</dbReference>
<keyword evidence="18" id="KW-1185">Reference proteome</keyword>
<dbReference type="InterPro" id="IPR036097">
    <property type="entry name" value="HisK_dim/P_sf"/>
</dbReference>
<organism evidence="17 18">
    <name type="scientific">Litorivicinus lipolyticus</name>
    <dbReference type="NCBI Taxonomy" id="418701"/>
    <lineage>
        <taxon>Bacteria</taxon>
        <taxon>Pseudomonadati</taxon>
        <taxon>Pseudomonadota</taxon>
        <taxon>Gammaproteobacteria</taxon>
        <taxon>Oceanospirillales</taxon>
        <taxon>Litorivicinaceae</taxon>
        <taxon>Litorivicinus</taxon>
    </lineage>
</organism>
<evidence type="ECO:0000256" key="9">
    <source>
        <dbReference type="ARBA" id="ARBA00022840"/>
    </source>
</evidence>
<dbReference type="SUPFAM" id="SSF47384">
    <property type="entry name" value="Homodimeric domain of signal transducing histidine kinase"/>
    <property type="match status" value="1"/>
</dbReference>
<dbReference type="GO" id="GO:0005737">
    <property type="term" value="C:cytoplasm"/>
    <property type="evidence" value="ECO:0007669"/>
    <property type="project" value="InterPro"/>
</dbReference>
<proteinExistence type="predicted"/>
<evidence type="ECO:0000259" key="15">
    <source>
        <dbReference type="PROSITE" id="PS50851"/>
    </source>
</evidence>
<evidence type="ECO:0000256" key="4">
    <source>
        <dbReference type="ARBA" id="ARBA00022500"/>
    </source>
</evidence>
<dbReference type="Gene3D" id="2.30.30.40">
    <property type="entry name" value="SH3 Domains"/>
    <property type="match status" value="1"/>
</dbReference>
<keyword evidence="5 12" id="KW-0597">Phosphoprotein</keyword>
<dbReference type="SMART" id="SM01231">
    <property type="entry name" value="H-kinase_dim"/>
    <property type="match status" value="1"/>
</dbReference>
<dbReference type="Pfam" id="PF01627">
    <property type="entry name" value="Hpt"/>
    <property type="match status" value="1"/>
</dbReference>
<dbReference type="Pfam" id="PF01584">
    <property type="entry name" value="CheW"/>
    <property type="match status" value="1"/>
</dbReference>
<dbReference type="PROSITE" id="PS50109">
    <property type="entry name" value="HIS_KIN"/>
    <property type="match status" value="1"/>
</dbReference>
<dbReference type="PROSITE" id="PS50851">
    <property type="entry name" value="CHEW"/>
    <property type="match status" value="1"/>
</dbReference>
<evidence type="ECO:0000256" key="10">
    <source>
        <dbReference type="ARBA" id="ARBA00023012"/>
    </source>
</evidence>
<dbReference type="InterPro" id="IPR002545">
    <property type="entry name" value="CheW-lke_dom"/>
</dbReference>
<keyword evidence="13" id="KW-0175">Coiled coil</keyword>
<keyword evidence="6" id="KW-0808">Transferase</keyword>
<dbReference type="SMART" id="SM00387">
    <property type="entry name" value="HATPase_c"/>
    <property type="match status" value="1"/>
</dbReference>
<keyword evidence="4" id="KW-0145">Chemotaxis</keyword>
<evidence type="ECO:0000256" key="13">
    <source>
        <dbReference type="SAM" id="Coils"/>
    </source>
</evidence>
<name>A0A5Q2QD16_9GAMM</name>
<dbReference type="CDD" id="cd00088">
    <property type="entry name" value="HPT"/>
    <property type="match status" value="1"/>
</dbReference>
<evidence type="ECO:0000256" key="8">
    <source>
        <dbReference type="ARBA" id="ARBA00022777"/>
    </source>
</evidence>
<gene>
    <name evidence="17" type="ORF">GH975_06475</name>
</gene>
<dbReference type="GO" id="GO:0005524">
    <property type="term" value="F:ATP binding"/>
    <property type="evidence" value="ECO:0007669"/>
    <property type="project" value="UniProtKB-KW"/>
</dbReference>
<evidence type="ECO:0000256" key="7">
    <source>
        <dbReference type="ARBA" id="ARBA00022741"/>
    </source>
</evidence>
<dbReference type="InterPro" id="IPR003594">
    <property type="entry name" value="HATPase_dom"/>
</dbReference>
<keyword evidence="7" id="KW-0547">Nucleotide-binding</keyword>
<evidence type="ECO:0000256" key="1">
    <source>
        <dbReference type="ARBA" id="ARBA00000085"/>
    </source>
</evidence>
<dbReference type="PANTHER" id="PTHR43395:SF10">
    <property type="entry name" value="CHEMOTAXIS PROTEIN CHEA"/>
    <property type="match status" value="1"/>
</dbReference>
<dbReference type="InterPro" id="IPR037006">
    <property type="entry name" value="CheA-like_homodim_sf"/>
</dbReference>
<evidence type="ECO:0000313" key="17">
    <source>
        <dbReference type="EMBL" id="QGG80241.1"/>
    </source>
</evidence>
<feature type="modified residue" description="Phosphohistidine" evidence="12">
    <location>
        <position position="48"/>
    </location>
</feature>
<dbReference type="InterPro" id="IPR036890">
    <property type="entry name" value="HATPase_C_sf"/>
</dbReference>
<dbReference type="InterPro" id="IPR036641">
    <property type="entry name" value="HPT_dom_sf"/>
</dbReference>
<comment type="function">
    <text evidence="11">Involved in the transmission of sensory signals from the chemoreceptors to the flagellar motors. CheA is autophosphorylated; it can transfer its phosphate group to either CheB or CheY.</text>
</comment>